<dbReference type="GO" id="GO:0009086">
    <property type="term" value="P:methionine biosynthetic process"/>
    <property type="evidence" value="ECO:0007669"/>
    <property type="project" value="TreeGrafter"/>
</dbReference>
<gene>
    <name evidence="7" type="ORF">PAC_01027</name>
</gene>
<dbReference type="GO" id="GO:0046872">
    <property type="term" value="F:metal ion binding"/>
    <property type="evidence" value="ECO:0007669"/>
    <property type="project" value="UniProtKB-KW"/>
</dbReference>
<evidence type="ECO:0000313" key="7">
    <source>
        <dbReference type="EMBL" id="CZR51152.1"/>
    </source>
</evidence>
<feature type="binding site" evidence="5">
    <location>
        <position position="250"/>
    </location>
    <ligand>
        <name>Zn(2+)</name>
        <dbReference type="ChEBI" id="CHEBI:29105"/>
    </ligand>
</feature>
<keyword evidence="4 5" id="KW-0862">Zinc</keyword>
<dbReference type="InterPro" id="IPR003726">
    <property type="entry name" value="HCY_dom"/>
</dbReference>
<feature type="domain" description="Hcy-binding" evidence="6">
    <location>
        <begin position="1"/>
        <end position="355"/>
    </location>
</feature>
<reference evidence="7 8" key="1">
    <citation type="submission" date="2016-03" db="EMBL/GenBank/DDBJ databases">
        <authorList>
            <person name="Ploux O."/>
        </authorList>
    </citation>
    <scope>NUCLEOTIDE SEQUENCE [LARGE SCALE GENOMIC DNA]</scope>
    <source>
        <strain evidence="7 8">UAMH 11012</strain>
    </source>
</reference>
<comment type="cofactor">
    <cofactor evidence="5">
        <name>Zn(2+)</name>
        <dbReference type="ChEBI" id="CHEBI:29105"/>
    </cofactor>
</comment>
<dbReference type="GO" id="GO:0032259">
    <property type="term" value="P:methylation"/>
    <property type="evidence" value="ECO:0007669"/>
    <property type="project" value="UniProtKB-KW"/>
</dbReference>
<dbReference type="EMBL" id="FJOG01000001">
    <property type="protein sequence ID" value="CZR51152.1"/>
    <property type="molecule type" value="Genomic_DNA"/>
</dbReference>
<dbReference type="GO" id="GO:0033528">
    <property type="term" value="P:S-methylmethionine cycle"/>
    <property type="evidence" value="ECO:0007669"/>
    <property type="project" value="TreeGrafter"/>
</dbReference>
<name>A0A1L7WEE7_9HELO</name>
<keyword evidence="8" id="KW-1185">Reference proteome</keyword>
<evidence type="ECO:0000313" key="8">
    <source>
        <dbReference type="Proteomes" id="UP000184330"/>
    </source>
</evidence>
<feature type="binding site" evidence="5">
    <location>
        <position position="340"/>
    </location>
    <ligand>
        <name>Zn(2+)</name>
        <dbReference type="ChEBI" id="CHEBI:29105"/>
    </ligand>
</feature>
<dbReference type="PANTHER" id="PTHR46015:SF1">
    <property type="entry name" value="HOMOCYSTEINE S-METHYLTRANSFERASE-LIKE ISOFORM 1"/>
    <property type="match status" value="1"/>
</dbReference>
<evidence type="ECO:0000256" key="2">
    <source>
        <dbReference type="ARBA" id="ARBA00022679"/>
    </source>
</evidence>
<feature type="binding site" evidence="5">
    <location>
        <position position="341"/>
    </location>
    <ligand>
        <name>Zn(2+)</name>
        <dbReference type="ChEBI" id="CHEBI:29105"/>
    </ligand>
</feature>
<dbReference type="GO" id="GO:0008898">
    <property type="term" value="F:S-adenosylmethionine-homocysteine S-methyltransferase activity"/>
    <property type="evidence" value="ECO:0007669"/>
    <property type="project" value="TreeGrafter"/>
</dbReference>
<dbReference type="Proteomes" id="UP000184330">
    <property type="component" value="Unassembled WGS sequence"/>
</dbReference>
<dbReference type="AlphaFoldDB" id="A0A1L7WEE7"/>
<evidence type="ECO:0000256" key="3">
    <source>
        <dbReference type="ARBA" id="ARBA00022723"/>
    </source>
</evidence>
<keyword evidence="2 5" id="KW-0808">Transferase</keyword>
<dbReference type="PROSITE" id="PS50970">
    <property type="entry name" value="HCY"/>
    <property type="match status" value="1"/>
</dbReference>
<dbReference type="InterPro" id="IPR036589">
    <property type="entry name" value="HCY_dom_sf"/>
</dbReference>
<dbReference type="STRING" id="576137.A0A1L7WEE7"/>
<accession>A0A1L7WEE7</accession>
<keyword evidence="3 5" id="KW-0479">Metal-binding</keyword>
<evidence type="ECO:0000256" key="4">
    <source>
        <dbReference type="ARBA" id="ARBA00022833"/>
    </source>
</evidence>
<dbReference type="Pfam" id="PF02574">
    <property type="entry name" value="S-methyl_trans"/>
    <property type="match status" value="1"/>
</dbReference>
<dbReference type="InterPro" id="IPR051486">
    <property type="entry name" value="Hcy_S-methyltransferase"/>
</dbReference>
<dbReference type="OrthoDB" id="261426at2759"/>
<dbReference type="SUPFAM" id="SSF82282">
    <property type="entry name" value="Homocysteine S-methyltransferase"/>
    <property type="match status" value="1"/>
</dbReference>
<evidence type="ECO:0000256" key="1">
    <source>
        <dbReference type="ARBA" id="ARBA00022603"/>
    </source>
</evidence>
<keyword evidence="1 5" id="KW-0489">Methyltransferase</keyword>
<dbReference type="PANTHER" id="PTHR46015">
    <property type="entry name" value="ZGC:172121"/>
    <property type="match status" value="1"/>
</dbReference>
<evidence type="ECO:0000259" key="6">
    <source>
        <dbReference type="PROSITE" id="PS50970"/>
    </source>
</evidence>
<evidence type="ECO:0000256" key="5">
    <source>
        <dbReference type="PROSITE-ProRule" id="PRU00333"/>
    </source>
</evidence>
<proteinExistence type="predicted"/>
<organism evidence="7 8">
    <name type="scientific">Phialocephala subalpina</name>
    <dbReference type="NCBI Taxonomy" id="576137"/>
    <lineage>
        <taxon>Eukaryota</taxon>
        <taxon>Fungi</taxon>
        <taxon>Dikarya</taxon>
        <taxon>Ascomycota</taxon>
        <taxon>Pezizomycotina</taxon>
        <taxon>Leotiomycetes</taxon>
        <taxon>Helotiales</taxon>
        <taxon>Mollisiaceae</taxon>
        <taxon>Phialocephala</taxon>
        <taxon>Phialocephala fortinii species complex</taxon>
    </lineage>
</organism>
<sequence>MRKRRGTTCDIILLDGGLGTTLTSPPHSITFDDSTPLWSSHLLITSPETLLSSQKSFADDGAEVVITATYQASFEGFAASGVKDEKEAGKLMRSAVRVAREAFGNDEQGRGKVALSLGAYGAVMIPSQEYSGKYDVGHRSVEELREWHLNRLHVFLPSSSLPPLQECWKNVDLVAFETLPKIEEVLAARETMWLAYHGLEPEEYRPFWISCVFPGEGNRLPDGSSVAKVVHSMLRKREGAMRPVGIGINCTKVNKVDSLVREFEDAVKGVGEDGEGVSLVIYPDGTKVGEVYNTATKEWVVSGDGEGERSRQKAWDEEVFGIVTMARDRGVWKSIYVGGCCRTGPEEIGRLRRRINGM</sequence>
<protein>
    <submittedName>
        <fullName evidence="7">Related to homocysteine S-methyltransferase</fullName>
    </submittedName>
</protein>
<dbReference type="Gene3D" id="3.20.20.330">
    <property type="entry name" value="Homocysteine-binding-like domain"/>
    <property type="match status" value="1"/>
</dbReference>